<dbReference type="NCBIfam" id="TIGR02118">
    <property type="entry name" value="EthD family reductase"/>
    <property type="match status" value="1"/>
</dbReference>
<organism evidence="2 3">
    <name type="scientific">Lentithecium fluviatile CBS 122367</name>
    <dbReference type="NCBI Taxonomy" id="1168545"/>
    <lineage>
        <taxon>Eukaryota</taxon>
        <taxon>Fungi</taxon>
        <taxon>Dikarya</taxon>
        <taxon>Ascomycota</taxon>
        <taxon>Pezizomycotina</taxon>
        <taxon>Dothideomycetes</taxon>
        <taxon>Pleosporomycetidae</taxon>
        <taxon>Pleosporales</taxon>
        <taxon>Massarineae</taxon>
        <taxon>Lentitheciaceae</taxon>
        <taxon>Lentithecium</taxon>
    </lineage>
</organism>
<evidence type="ECO:0000313" key="3">
    <source>
        <dbReference type="Proteomes" id="UP000799291"/>
    </source>
</evidence>
<dbReference type="InterPro" id="IPR009799">
    <property type="entry name" value="EthD_dom"/>
</dbReference>
<dbReference type="PANTHER" id="PTHR40260:SF2">
    <property type="entry name" value="BLR8190 PROTEIN"/>
    <property type="match status" value="1"/>
</dbReference>
<name>A0A6G1IL09_9PLEO</name>
<dbReference type="GO" id="GO:0016491">
    <property type="term" value="F:oxidoreductase activity"/>
    <property type="evidence" value="ECO:0007669"/>
    <property type="project" value="InterPro"/>
</dbReference>
<dbReference type="Proteomes" id="UP000799291">
    <property type="component" value="Unassembled WGS sequence"/>
</dbReference>
<evidence type="ECO:0000256" key="1">
    <source>
        <dbReference type="ARBA" id="ARBA00005986"/>
    </source>
</evidence>
<sequence length="106" mass="11923">MSPTKPGAIITVLYKRTPDLKFDLGYFQTTHVPLASKFWLPRGLMEAHAVIPTAESEFAFAMTMYWKSLEAWEDAMKVKEEMEVIRGDVGQFTNGAPLFVVGKVLP</sequence>
<protein>
    <recommendedName>
        <fullName evidence="4">EthD domain-containing protein</fullName>
    </recommendedName>
</protein>
<comment type="similarity">
    <text evidence="1">Belongs to the tpcK family.</text>
</comment>
<gene>
    <name evidence="2" type="ORF">K458DRAFT_316707</name>
</gene>
<reference evidence="2" key="1">
    <citation type="journal article" date="2020" name="Stud. Mycol.">
        <title>101 Dothideomycetes genomes: a test case for predicting lifestyles and emergence of pathogens.</title>
        <authorList>
            <person name="Haridas S."/>
            <person name="Albert R."/>
            <person name="Binder M."/>
            <person name="Bloem J."/>
            <person name="Labutti K."/>
            <person name="Salamov A."/>
            <person name="Andreopoulos B."/>
            <person name="Baker S."/>
            <person name="Barry K."/>
            <person name="Bills G."/>
            <person name="Bluhm B."/>
            <person name="Cannon C."/>
            <person name="Castanera R."/>
            <person name="Culley D."/>
            <person name="Daum C."/>
            <person name="Ezra D."/>
            <person name="Gonzalez J."/>
            <person name="Henrissat B."/>
            <person name="Kuo A."/>
            <person name="Liang C."/>
            <person name="Lipzen A."/>
            <person name="Lutzoni F."/>
            <person name="Magnuson J."/>
            <person name="Mondo S."/>
            <person name="Nolan M."/>
            <person name="Ohm R."/>
            <person name="Pangilinan J."/>
            <person name="Park H.-J."/>
            <person name="Ramirez L."/>
            <person name="Alfaro M."/>
            <person name="Sun H."/>
            <person name="Tritt A."/>
            <person name="Yoshinaga Y."/>
            <person name="Zwiers L.-H."/>
            <person name="Turgeon B."/>
            <person name="Goodwin S."/>
            <person name="Spatafora J."/>
            <person name="Crous P."/>
            <person name="Grigoriev I."/>
        </authorList>
    </citation>
    <scope>NUCLEOTIDE SEQUENCE</scope>
    <source>
        <strain evidence="2">CBS 122367</strain>
    </source>
</reference>
<dbReference type="SUPFAM" id="SSF54909">
    <property type="entry name" value="Dimeric alpha+beta barrel"/>
    <property type="match status" value="1"/>
</dbReference>
<evidence type="ECO:0000313" key="2">
    <source>
        <dbReference type="EMBL" id="KAF2678569.1"/>
    </source>
</evidence>
<evidence type="ECO:0008006" key="4">
    <source>
        <dbReference type="Google" id="ProtNLM"/>
    </source>
</evidence>
<dbReference type="InterPro" id="IPR011008">
    <property type="entry name" value="Dimeric_a/b-barrel"/>
</dbReference>
<dbReference type="Gene3D" id="3.30.70.100">
    <property type="match status" value="1"/>
</dbReference>
<keyword evidence="3" id="KW-1185">Reference proteome</keyword>
<dbReference type="AlphaFoldDB" id="A0A6G1IL09"/>
<proteinExistence type="inferred from homology"/>
<dbReference type="OrthoDB" id="4892971at2759"/>
<accession>A0A6G1IL09</accession>
<dbReference type="EMBL" id="MU005611">
    <property type="protein sequence ID" value="KAF2678569.1"/>
    <property type="molecule type" value="Genomic_DNA"/>
</dbReference>
<dbReference type="PANTHER" id="PTHR40260">
    <property type="entry name" value="BLR8190 PROTEIN"/>
    <property type="match status" value="1"/>
</dbReference>